<dbReference type="PANTHER" id="PTHR10026">
    <property type="entry name" value="CYCLIN"/>
    <property type="match status" value="1"/>
</dbReference>
<dbReference type="GO" id="GO:0006357">
    <property type="term" value="P:regulation of transcription by RNA polymerase II"/>
    <property type="evidence" value="ECO:0007669"/>
    <property type="project" value="InterPro"/>
</dbReference>
<keyword evidence="6" id="KW-0010">Activator</keyword>
<dbReference type="OMA" id="CLLHPPH"/>
<organism evidence="11 12">
    <name type="scientific">Gonapodya prolifera (strain JEL478)</name>
    <name type="common">Monoblepharis prolifera</name>
    <dbReference type="NCBI Taxonomy" id="1344416"/>
    <lineage>
        <taxon>Eukaryota</taxon>
        <taxon>Fungi</taxon>
        <taxon>Fungi incertae sedis</taxon>
        <taxon>Chytridiomycota</taxon>
        <taxon>Chytridiomycota incertae sedis</taxon>
        <taxon>Monoblepharidomycetes</taxon>
        <taxon>Monoblepharidales</taxon>
        <taxon>Gonapodyaceae</taxon>
        <taxon>Gonapodya</taxon>
    </lineage>
</organism>
<evidence type="ECO:0000256" key="3">
    <source>
        <dbReference type="ARBA" id="ARBA00022491"/>
    </source>
</evidence>
<dbReference type="SUPFAM" id="SSF47954">
    <property type="entry name" value="Cyclin-like"/>
    <property type="match status" value="2"/>
</dbReference>
<dbReference type="InterPro" id="IPR006671">
    <property type="entry name" value="Cyclin_N"/>
</dbReference>
<dbReference type="EMBL" id="KQ965742">
    <property type="protein sequence ID" value="KXS18428.1"/>
    <property type="molecule type" value="Genomic_DNA"/>
</dbReference>
<name>A0A139ANX6_GONPJ</name>
<evidence type="ECO:0000256" key="8">
    <source>
        <dbReference type="ARBA" id="ARBA00023242"/>
    </source>
</evidence>
<feature type="domain" description="Cyclin-like" evidence="10">
    <location>
        <begin position="46"/>
        <end position="137"/>
    </location>
</feature>
<dbReference type="FunFam" id="1.10.472.10:FF:000076">
    <property type="entry name" value="RNA polymerase II holoenzyme cyclin-like subunit"/>
    <property type="match status" value="1"/>
</dbReference>
<dbReference type="GO" id="GO:0005634">
    <property type="term" value="C:nucleus"/>
    <property type="evidence" value="ECO:0007669"/>
    <property type="project" value="UniProtKB-SubCell"/>
</dbReference>
<dbReference type="Gene3D" id="1.10.472.10">
    <property type="entry name" value="Cyclin-like"/>
    <property type="match status" value="2"/>
</dbReference>
<dbReference type="InterPro" id="IPR036915">
    <property type="entry name" value="Cyclin-like_sf"/>
</dbReference>
<dbReference type="GO" id="GO:0016538">
    <property type="term" value="F:cyclin-dependent protein serine/threonine kinase regulator activity"/>
    <property type="evidence" value="ECO:0007669"/>
    <property type="project" value="InterPro"/>
</dbReference>
<reference evidence="11 12" key="1">
    <citation type="journal article" date="2015" name="Genome Biol. Evol.">
        <title>Phylogenomic analyses indicate that early fungi evolved digesting cell walls of algal ancestors of land plants.</title>
        <authorList>
            <person name="Chang Y."/>
            <person name="Wang S."/>
            <person name="Sekimoto S."/>
            <person name="Aerts A.L."/>
            <person name="Choi C."/>
            <person name="Clum A."/>
            <person name="LaButti K.M."/>
            <person name="Lindquist E.A."/>
            <person name="Yee Ngan C."/>
            <person name="Ohm R.A."/>
            <person name="Salamov A.A."/>
            <person name="Grigoriev I.V."/>
            <person name="Spatafora J.W."/>
            <person name="Berbee M.L."/>
        </authorList>
    </citation>
    <scope>NUCLEOTIDE SEQUENCE [LARGE SCALE GENOMIC DNA]</scope>
    <source>
        <strain evidence="11 12">JEL478</strain>
    </source>
</reference>
<keyword evidence="7" id="KW-0804">Transcription</keyword>
<keyword evidence="4" id="KW-0805">Transcription regulation</keyword>
<evidence type="ECO:0000256" key="5">
    <source>
        <dbReference type="ARBA" id="ARBA00023127"/>
    </source>
</evidence>
<evidence type="ECO:0000256" key="4">
    <source>
        <dbReference type="ARBA" id="ARBA00023015"/>
    </source>
</evidence>
<gene>
    <name evidence="11" type="ORF">M427DRAFT_53813</name>
</gene>
<dbReference type="InterPro" id="IPR043198">
    <property type="entry name" value="Cyclin/Ssn8"/>
</dbReference>
<comment type="similarity">
    <text evidence="2">Belongs to the cyclin family. Cyclin C subfamily.</text>
</comment>
<dbReference type="CDD" id="cd20513">
    <property type="entry name" value="CYCLIN_CCNC_rpt1"/>
    <property type="match status" value="1"/>
</dbReference>
<keyword evidence="3" id="KW-0678">Repressor</keyword>
<evidence type="ECO:0000313" key="12">
    <source>
        <dbReference type="Proteomes" id="UP000070544"/>
    </source>
</evidence>
<protein>
    <submittedName>
        <fullName evidence="11">C/H/G cyclin</fullName>
    </submittedName>
</protein>
<dbReference type="OrthoDB" id="10266018at2759"/>
<evidence type="ECO:0000256" key="7">
    <source>
        <dbReference type="ARBA" id="ARBA00023163"/>
    </source>
</evidence>
<evidence type="ECO:0000256" key="6">
    <source>
        <dbReference type="ARBA" id="ARBA00023159"/>
    </source>
</evidence>
<keyword evidence="5 9" id="KW-0195">Cyclin</keyword>
<evidence type="ECO:0000256" key="9">
    <source>
        <dbReference type="RuleBase" id="RU000383"/>
    </source>
</evidence>
<dbReference type="Proteomes" id="UP000070544">
    <property type="component" value="Unassembled WGS sequence"/>
</dbReference>
<keyword evidence="8" id="KW-0539">Nucleus</keyword>
<dbReference type="AlphaFoldDB" id="A0A139ANX6"/>
<evidence type="ECO:0000259" key="10">
    <source>
        <dbReference type="SMART" id="SM00385"/>
    </source>
</evidence>
<dbReference type="InterPro" id="IPR013763">
    <property type="entry name" value="Cyclin-like_dom"/>
</dbReference>
<evidence type="ECO:0000313" key="11">
    <source>
        <dbReference type="EMBL" id="KXS18428.1"/>
    </source>
</evidence>
<dbReference type="Pfam" id="PF00134">
    <property type="entry name" value="Cyclin_N"/>
    <property type="match status" value="1"/>
</dbReference>
<dbReference type="SMART" id="SM00385">
    <property type="entry name" value="CYCLIN"/>
    <property type="match status" value="1"/>
</dbReference>
<evidence type="ECO:0000256" key="2">
    <source>
        <dbReference type="ARBA" id="ARBA00008638"/>
    </source>
</evidence>
<accession>A0A139ANX6</accession>
<keyword evidence="12" id="KW-1185">Reference proteome</keyword>
<dbReference type="PIRSF" id="PIRSF028758">
    <property type="entry name" value="Cyclin, C/H/G types"/>
    <property type="match status" value="1"/>
</dbReference>
<dbReference type="STRING" id="1344416.A0A139ANX6"/>
<comment type="subcellular location">
    <subcellularLocation>
        <location evidence="1">Nucleus</location>
    </subcellularLocation>
</comment>
<sequence length="302" mass="33783">MSANYWDSTQRNHWTLDKATIFAARQDDLQYISEKELTWLNLHYTNLIVQLGRKLGVRQQVVATATLYFKRYYTRNPFRKVDPILVVATCTFLAAKVEECPHHIRSVVDGMRAVTEDIGGFPFESPHVAAFEFYLLEDLDFRLVAHHPYRPLLLLTGSHPTTSAPPDAPTLPLPPALLHTAWFAINDVVRTDVMLLHPPYVVALAVMFLVVVGEGGELGGEAAGYAAAQEGVWGGVERDKVAKFFAETNVDMAELLSIVHTLLRHYRDVEEYREFGEARVADLIQKLHGGNQGGGQKEDAEG</sequence>
<proteinExistence type="inferred from homology"/>
<evidence type="ECO:0000256" key="1">
    <source>
        <dbReference type="ARBA" id="ARBA00004123"/>
    </source>
</evidence>